<dbReference type="AlphaFoldDB" id="A0A367ZP30"/>
<dbReference type="Pfam" id="PF08668">
    <property type="entry name" value="HDOD"/>
    <property type="match status" value="1"/>
</dbReference>
<dbReference type="InterPro" id="IPR013976">
    <property type="entry name" value="HDOD"/>
</dbReference>
<dbReference type="InterPro" id="IPR006675">
    <property type="entry name" value="HDIG_dom"/>
</dbReference>
<dbReference type="PROSITE" id="PS51833">
    <property type="entry name" value="HDOD"/>
    <property type="match status" value="1"/>
</dbReference>
<dbReference type="InterPro" id="IPR003607">
    <property type="entry name" value="HD/PDEase_dom"/>
</dbReference>
<organism evidence="2 3">
    <name type="scientific">Candidatus Ozemobacter sibiricus</name>
    <dbReference type="NCBI Taxonomy" id="2268124"/>
    <lineage>
        <taxon>Bacteria</taxon>
        <taxon>Candidatus Ozemobacteria</taxon>
        <taxon>Candidatus Ozemobacterales</taxon>
        <taxon>Candidatus Ozemobacteraceae</taxon>
        <taxon>Candidatus Ozemobacter</taxon>
    </lineage>
</organism>
<evidence type="ECO:0000313" key="2">
    <source>
        <dbReference type="EMBL" id="RCK79111.1"/>
    </source>
</evidence>
<dbReference type="NCBIfam" id="TIGR00277">
    <property type="entry name" value="HDIG"/>
    <property type="match status" value="1"/>
</dbReference>
<dbReference type="InterPro" id="IPR052340">
    <property type="entry name" value="RNase_Y/CdgJ"/>
</dbReference>
<comment type="caution">
    <text evidence="2">The sequence shown here is derived from an EMBL/GenBank/DDBJ whole genome shotgun (WGS) entry which is preliminary data.</text>
</comment>
<dbReference type="CDD" id="cd00077">
    <property type="entry name" value="HDc"/>
    <property type="match status" value="1"/>
</dbReference>
<accession>A0A367ZP30</accession>
<gene>
    <name evidence="2" type="ORF">OZSIB_0453</name>
</gene>
<reference evidence="2 3" key="1">
    <citation type="submission" date="2018-05" db="EMBL/GenBank/DDBJ databases">
        <title>A metagenomic window into the 2 km-deep terrestrial subsurface aquifer revealed taxonomically and functionally diverse microbial community comprising novel uncultured bacterial lineages.</title>
        <authorList>
            <person name="Kadnikov V.V."/>
            <person name="Mardanov A.V."/>
            <person name="Beletsky A.V."/>
            <person name="Banks D."/>
            <person name="Pimenov N.V."/>
            <person name="Frank Y.A."/>
            <person name="Karnachuk O.V."/>
            <person name="Ravin N.V."/>
        </authorList>
    </citation>
    <scope>NUCLEOTIDE SEQUENCE [LARGE SCALE GENOMIC DNA]</scope>
    <source>
        <strain evidence="2">BY5</strain>
    </source>
</reference>
<sequence>MAEFRIETLDGGITQLVISGTVKDNDFELFQMISQASKKWSHVLVNLSQLQHWTPRLFSELQAVSARTRIKAISTDQKLVAACNDAGLAVFPTIKSASLSYAGDETLHLLLRKLRDVPILNTEAYRLIAYVSSNDATFPGLEALIKNNPGLVSQILRWANSAYFARQSKAETLQQAMVTLGFSNLRQLFLFNFYTSVGGLFQSQAAVIDHGRACARLAEYICKSAGGTAEECAKVRMGGLLHDVGRMALAFFFPEHYERVAQQMREKNIPSFMAELLVFGTEHQTVGSLLCNRWNFPTYLGAVIGDHHYLQAENWNTLTLPVFVANNFLHEMEGAPFHPYFSKLEGYFFLKRKDLPWKHLDQEFRAFLAQPSDGLI</sequence>
<dbReference type="EMBL" id="QOQW01000016">
    <property type="protein sequence ID" value="RCK79111.1"/>
    <property type="molecule type" value="Genomic_DNA"/>
</dbReference>
<dbReference type="PANTHER" id="PTHR33525:SF3">
    <property type="entry name" value="RIBONUCLEASE Y"/>
    <property type="match status" value="1"/>
</dbReference>
<dbReference type="SUPFAM" id="SSF109604">
    <property type="entry name" value="HD-domain/PDEase-like"/>
    <property type="match status" value="1"/>
</dbReference>
<dbReference type="Proteomes" id="UP000252355">
    <property type="component" value="Unassembled WGS sequence"/>
</dbReference>
<dbReference type="Gene3D" id="1.10.3210.10">
    <property type="entry name" value="Hypothetical protein af1432"/>
    <property type="match status" value="1"/>
</dbReference>
<proteinExistence type="predicted"/>
<protein>
    <submittedName>
        <fullName evidence="2">HD domain protein</fullName>
    </submittedName>
</protein>
<feature type="domain" description="HDOD" evidence="1">
    <location>
        <begin position="117"/>
        <end position="310"/>
    </location>
</feature>
<dbReference type="PANTHER" id="PTHR33525">
    <property type="match status" value="1"/>
</dbReference>
<name>A0A367ZP30_9BACT</name>
<evidence type="ECO:0000313" key="3">
    <source>
        <dbReference type="Proteomes" id="UP000252355"/>
    </source>
</evidence>
<evidence type="ECO:0000259" key="1">
    <source>
        <dbReference type="PROSITE" id="PS51833"/>
    </source>
</evidence>